<dbReference type="GO" id="GO:0016328">
    <property type="term" value="C:lateral plasma membrane"/>
    <property type="evidence" value="ECO:0007669"/>
    <property type="project" value="TreeGrafter"/>
</dbReference>
<dbReference type="EMBL" id="CACRXK020002129">
    <property type="protein sequence ID" value="CAB3992818.1"/>
    <property type="molecule type" value="Genomic_DNA"/>
</dbReference>
<dbReference type="GO" id="GO:0007021">
    <property type="term" value="P:tubulin complex assembly"/>
    <property type="evidence" value="ECO:0007669"/>
    <property type="project" value="InterPro"/>
</dbReference>
<gene>
    <name evidence="1" type="ORF">PACLA_8A041509</name>
</gene>
<dbReference type="GO" id="GO:0000226">
    <property type="term" value="P:microtubule cytoskeleton organization"/>
    <property type="evidence" value="ECO:0007669"/>
    <property type="project" value="TreeGrafter"/>
</dbReference>
<dbReference type="OrthoDB" id="10253476at2759"/>
<dbReference type="InterPro" id="IPR033162">
    <property type="entry name" value="TBCD"/>
</dbReference>
<evidence type="ECO:0000313" key="2">
    <source>
        <dbReference type="Proteomes" id="UP001152795"/>
    </source>
</evidence>
<dbReference type="GO" id="GO:0007023">
    <property type="term" value="P:post-chaperonin tubulin folding pathway"/>
    <property type="evidence" value="ECO:0007669"/>
    <property type="project" value="InterPro"/>
</dbReference>
<dbReference type="Pfam" id="PF23579">
    <property type="entry name" value="ARM_TBCD"/>
    <property type="match status" value="1"/>
</dbReference>
<organism evidence="1 2">
    <name type="scientific">Paramuricea clavata</name>
    <name type="common">Red gorgonian</name>
    <name type="synonym">Violescent sea-whip</name>
    <dbReference type="NCBI Taxonomy" id="317549"/>
    <lineage>
        <taxon>Eukaryota</taxon>
        <taxon>Metazoa</taxon>
        <taxon>Cnidaria</taxon>
        <taxon>Anthozoa</taxon>
        <taxon>Octocorallia</taxon>
        <taxon>Malacalcyonacea</taxon>
        <taxon>Plexauridae</taxon>
        <taxon>Paramuricea</taxon>
    </lineage>
</organism>
<dbReference type="PANTHER" id="PTHR12658:SF0">
    <property type="entry name" value="TUBULIN-SPECIFIC CHAPERONE D"/>
    <property type="match status" value="1"/>
</dbReference>
<dbReference type="Proteomes" id="UP001152795">
    <property type="component" value="Unassembled WGS sequence"/>
</dbReference>
<dbReference type="GO" id="GO:0034333">
    <property type="term" value="P:adherens junction assembly"/>
    <property type="evidence" value="ECO:0007669"/>
    <property type="project" value="TreeGrafter"/>
</dbReference>
<protein>
    <submittedName>
        <fullName evidence="1">Uncharacterized protein</fullName>
    </submittedName>
</protein>
<dbReference type="GO" id="GO:0070830">
    <property type="term" value="P:bicellular tight junction assembly"/>
    <property type="evidence" value="ECO:0007669"/>
    <property type="project" value="TreeGrafter"/>
</dbReference>
<feature type="non-terminal residue" evidence="1">
    <location>
        <position position="118"/>
    </location>
</feature>
<dbReference type="GO" id="GO:0048487">
    <property type="term" value="F:beta-tubulin binding"/>
    <property type="evidence" value="ECO:0007669"/>
    <property type="project" value="InterPro"/>
</dbReference>
<dbReference type="AlphaFoldDB" id="A0A7D9HYA2"/>
<proteinExistence type="predicted"/>
<comment type="caution">
    <text evidence="1">The sequence shown here is derived from an EMBL/GenBank/DDBJ whole genome shotgun (WGS) entry which is preliminary data.</text>
</comment>
<dbReference type="PANTHER" id="PTHR12658">
    <property type="entry name" value="BETA-TUBULIN COFACTOR D"/>
    <property type="match status" value="1"/>
</dbReference>
<evidence type="ECO:0000313" key="1">
    <source>
        <dbReference type="EMBL" id="CAB3992818.1"/>
    </source>
</evidence>
<keyword evidence="2" id="KW-1185">Reference proteome</keyword>
<dbReference type="GO" id="GO:0005096">
    <property type="term" value="F:GTPase activator activity"/>
    <property type="evidence" value="ECO:0007669"/>
    <property type="project" value="InterPro"/>
</dbReference>
<name>A0A7D9HYA2_PARCT</name>
<sequence length="118" mass="13875">MLGIKYKRRGVRCIKYLCFKMADESEEGAVTYKLRKFTETDKVNFILDSIPEACKTITKTERALQDLREILDRYQEQPHLLDPYLESFTGKLLCIIQDSTSDQKISSQAFKYLYLFTK</sequence>
<accession>A0A7D9HYA2</accession>
<reference evidence="1" key="1">
    <citation type="submission" date="2020-04" db="EMBL/GenBank/DDBJ databases">
        <authorList>
            <person name="Alioto T."/>
            <person name="Alioto T."/>
            <person name="Gomez Garrido J."/>
        </authorList>
    </citation>
    <scope>NUCLEOTIDE SEQUENCE</scope>
    <source>
        <strain evidence="1">A484AB</strain>
    </source>
</reference>